<comment type="caution">
    <text evidence="1">The sequence shown here is derived from an EMBL/GenBank/DDBJ whole genome shotgun (WGS) entry which is preliminary data.</text>
</comment>
<gene>
    <name evidence="1" type="ORF">EPI10_024422</name>
</gene>
<keyword evidence="1" id="KW-0695">RNA-directed DNA polymerase</keyword>
<proteinExistence type="predicted"/>
<organism evidence="1 2">
    <name type="scientific">Gossypium australe</name>
    <dbReference type="NCBI Taxonomy" id="47621"/>
    <lineage>
        <taxon>Eukaryota</taxon>
        <taxon>Viridiplantae</taxon>
        <taxon>Streptophyta</taxon>
        <taxon>Embryophyta</taxon>
        <taxon>Tracheophyta</taxon>
        <taxon>Spermatophyta</taxon>
        <taxon>Magnoliopsida</taxon>
        <taxon>eudicotyledons</taxon>
        <taxon>Gunneridae</taxon>
        <taxon>Pentapetalae</taxon>
        <taxon>rosids</taxon>
        <taxon>malvids</taxon>
        <taxon>Malvales</taxon>
        <taxon>Malvaceae</taxon>
        <taxon>Malvoideae</taxon>
        <taxon>Gossypium</taxon>
    </lineage>
</organism>
<reference evidence="2" key="1">
    <citation type="journal article" date="2019" name="Plant Biotechnol. J.">
        <title>Genome sequencing of the Australian wild diploid species Gossypium australe highlights disease resistance and delayed gland morphogenesis.</title>
        <authorList>
            <person name="Cai Y."/>
            <person name="Cai X."/>
            <person name="Wang Q."/>
            <person name="Wang P."/>
            <person name="Zhang Y."/>
            <person name="Cai C."/>
            <person name="Xu Y."/>
            <person name="Wang K."/>
            <person name="Zhou Z."/>
            <person name="Wang C."/>
            <person name="Geng S."/>
            <person name="Li B."/>
            <person name="Dong Q."/>
            <person name="Hou Y."/>
            <person name="Wang H."/>
            <person name="Ai P."/>
            <person name="Liu Z."/>
            <person name="Yi F."/>
            <person name="Sun M."/>
            <person name="An G."/>
            <person name="Cheng J."/>
            <person name="Zhang Y."/>
            <person name="Shi Q."/>
            <person name="Xie Y."/>
            <person name="Shi X."/>
            <person name="Chang Y."/>
            <person name="Huang F."/>
            <person name="Chen Y."/>
            <person name="Hong S."/>
            <person name="Mi L."/>
            <person name="Sun Q."/>
            <person name="Zhang L."/>
            <person name="Zhou B."/>
            <person name="Peng R."/>
            <person name="Zhang X."/>
            <person name="Liu F."/>
        </authorList>
    </citation>
    <scope>NUCLEOTIDE SEQUENCE [LARGE SCALE GENOMIC DNA]</scope>
    <source>
        <strain evidence="2">cv. PA1801</strain>
    </source>
</reference>
<dbReference type="AlphaFoldDB" id="A0A5B6VXG8"/>
<dbReference type="EMBL" id="SMMG02000005">
    <property type="protein sequence ID" value="KAA3474101.1"/>
    <property type="molecule type" value="Genomic_DNA"/>
</dbReference>
<keyword evidence="1" id="KW-0548">Nucleotidyltransferase</keyword>
<accession>A0A5B6VXG8</accession>
<protein>
    <submittedName>
        <fullName evidence="1">Reverse transcriptase</fullName>
    </submittedName>
</protein>
<evidence type="ECO:0000313" key="1">
    <source>
        <dbReference type="EMBL" id="KAA3474101.1"/>
    </source>
</evidence>
<name>A0A5B6VXG8_9ROSI</name>
<sequence length="113" mass="13295">MVHLKDLQQQGLNRLLSDHIPVLLVNGSTDWRPRPSKFVNAWFKKEDCMRLIEREWLGMGCLRGKTAGALKKWNVDYGNILENRIIESEVRIKEIDEVSEKRKLSEMEMEEVK</sequence>
<keyword evidence="2" id="KW-1185">Reference proteome</keyword>
<dbReference type="GO" id="GO:0003964">
    <property type="term" value="F:RNA-directed DNA polymerase activity"/>
    <property type="evidence" value="ECO:0007669"/>
    <property type="project" value="UniProtKB-KW"/>
</dbReference>
<dbReference type="OrthoDB" id="692400at2759"/>
<evidence type="ECO:0000313" key="2">
    <source>
        <dbReference type="Proteomes" id="UP000325315"/>
    </source>
</evidence>
<dbReference type="Proteomes" id="UP000325315">
    <property type="component" value="Unassembled WGS sequence"/>
</dbReference>
<keyword evidence="1" id="KW-0808">Transferase</keyword>